<feature type="transmembrane region" description="Helical" evidence="1">
    <location>
        <begin position="73"/>
        <end position="91"/>
    </location>
</feature>
<reference evidence="2" key="1">
    <citation type="journal article" date="2014" name="Int. J. Syst. Evol. Microbiol.">
        <title>Complete genome sequence of Corynebacterium casei LMG S-19264T (=DSM 44701T), isolated from a smear-ripened cheese.</title>
        <authorList>
            <consortium name="US DOE Joint Genome Institute (JGI-PGF)"/>
            <person name="Walter F."/>
            <person name="Albersmeier A."/>
            <person name="Kalinowski J."/>
            <person name="Ruckert C."/>
        </authorList>
    </citation>
    <scope>NUCLEOTIDE SEQUENCE</scope>
    <source>
        <strain evidence="2">CCM 8606</strain>
    </source>
</reference>
<protein>
    <submittedName>
        <fullName evidence="2">Uncharacterized protein</fullName>
    </submittedName>
</protein>
<dbReference type="EMBL" id="BMDH01000001">
    <property type="protein sequence ID" value="GGI12424.1"/>
    <property type="molecule type" value="Genomic_DNA"/>
</dbReference>
<keyword evidence="3" id="KW-1185">Reference proteome</keyword>
<name>A0A8J3EX42_9BIFI</name>
<organism evidence="2 3">
    <name type="scientific">Galliscardovia ingluviei</name>
    <dbReference type="NCBI Taxonomy" id="1769422"/>
    <lineage>
        <taxon>Bacteria</taxon>
        <taxon>Bacillati</taxon>
        <taxon>Actinomycetota</taxon>
        <taxon>Actinomycetes</taxon>
        <taxon>Bifidobacteriales</taxon>
        <taxon>Bifidobacteriaceae</taxon>
        <taxon>Galliscardovia</taxon>
    </lineage>
</organism>
<keyword evidence="1" id="KW-1133">Transmembrane helix</keyword>
<reference evidence="2" key="2">
    <citation type="submission" date="2020-09" db="EMBL/GenBank/DDBJ databases">
        <authorList>
            <person name="Sun Q."/>
            <person name="Sedlacek I."/>
        </authorList>
    </citation>
    <scope>NUCLEOTIDE SEQUENCE</scope>
    <source>
        <strain evidence="2">CCM 8606</strain>
    </source>
</reference>
<accession>A0A8J3EX42</accession>
<evidence type="ECO:0000313" key="2">
    <source>
        <dbReference type="EMBL" id="GGI12424.1"/>
    </source>
</evidence>
<feature type="transmembrane region" description="Helical" evidence="1">
    <location>
        <begin position="20"/>
        <end position="41"/>
    </location>
</feature>
<dbReference type="Proteomes" id="UP000619536">
    <property type="component" value="Unassembled WGS sequence"/>
</dbReference>
<dbReference type="AlphaFoldDB" id="A0A8J3EX42"/>
<gene>
    <name evidence="2" type="ORF">GCM10007377_00890</name>
</gene>
<keyword evidence="1" id="KW-0812">Transmembrane</keyword>
<evidence type="ECO:0000256" key="1">
    <source>
        <dbReference type="SAM" id="Phobius"/>
    </source>
</evidence>
<sequence length="104" mass="11324">MMFCIILLGVISLNKRNITILVFSCALILVTLCLLAIVVISNKLILNIDMVAFFLNGVTTAICWSVGKMSVIAVLPIVLASILMATVALVIQTEKKSKITKDRM</sequence>
<proteinExistence type="predicted"/>
<comment type="caution">
    <text evidence="2">The sequence shown here is derived from an EMBL/GenBank/DDBJ whole genome shotgun (WGS) entry which is preliminary data.</text>
</comment>
<evidence type="ECO:0000313" key="3">
    <source>
        <dbReference type="Proteomes" id="UP000619536"/>
    </source>
</evidence>
<keyword evidence="1" id="KW-0472">Membrane</keyword>